<feature type="transmembrane region" description="Helical" evidence="1">
    <location>
        <begin position="113"/>
        <end position="143"/>
    </location>
</feature>
<proteinExistence type="predicted"/>
<accession>A0A423W425</accession>
<keyword evidence="1" id="KW-0472">Membrane</keyword>
<evidence type="ECO:0000313" key="3">
    <source>
        <dbReference type="Proteomes" id="UP000283895"/>
    </source>
</evidence>
<dbReference type="OrthoDB" id="4844401at2759"/>
<dbReference type="AlphaFoldDB" id="A0A423W425"/>
<keyword evidence="3" id="KW-1185">Reference proteome</keyword>
<comment type="caution">
    <text evidence="2">The sequence shown here is derived from an EMBL/GenBank/DDBJ whole genome shotgun (WGS) entry which is preliminary data.</text>
</comment>
<organism evidence="2 3">
    <name type="scientific">Cytospora schulzeri</name>
    <dbReference type="NCBI Taxonomy" id="448051"/>
    <lineage>
        <taxon>Eukaryota</taxon>
        <taxon>Fungi</taxon>
        <taxon>Dikarya</taxon>
        <taxon>Ascomycota</taxon>
        <taxon>Pezizomycotina</taxon>
        <taxon>Sordariomycetes</taxon>
        <taxon>Sordariomycetidae</taxon>
        <taxon>Diaporthales</taxon>
        <taxon>Cytosporaceae</taxon>
        <taxon>Cytospora</taxon>
    </lineage>
</organism>
<protein>
    <submittedName>
        <fullName evidence="2">Uncharacterized protein</fullName>
    </submittedName>
</protein>
<feature type="transmembrane region" description="Helical" evidence="1">
    <location>
        <begin position="59"/>
        <end position="77"/>
    </location>
</feature>
<dbReference type="EMBL" id="LKEA01000027">
    <property type="protein sequence ID" value="ROV98092.1"/>
    <property type="molecule type" value="Genomic_DNA"/>
</dbReference>
<keyword evidence="1" id="KW-1133">Transmembrane helix</keyword>
<reference evidence="2 3" key="1">
    <citation type="submission" date="2015-09" db="EMBL/GenBank/DDBJ databases">
        <title>Host preference determinants of Valsa canker pathogens revealed by comparative genomics.</title>
        <authorList>
            <person name="Yin Z."/>
            <person name="Huang L."/>
        </authorList>
    </citation>
    <scope>NUCLEOTIDE SEQUENCE [LARGE SCALE GENOMIC DNA]</scope>
    <source>
        <strain evidence="2 3">03-1</strain>
    </source>
</reference>
<evidence type="ECO:0000313" key="2">
    <source>
        <dbReference type="EMBL" id="ROV98092.1"/>
    </source>
</evidence>
<keyword evidence="1" id="KW-0812">Transmembrane</keyword>
<name>A0A423W425_9PEZI</name>
<gene>
    <name evidence="2" type="ORF">VMCG_06958</name>
</gene>
<dbReference type="Proteomes" id="UP000283895">
    <property type="component" value="Unassembled WGS sequence"/>
</dbReference>
<sequence length="151" mass="17038">MSVTTASTQTSAEAMSFQQKTELVNNYALELGSAFHYSAAVRSTLIIFAQHFFRLNHAVFSYLVFGGTIAALQTYLITKDLTMRSTAAFARIASTAWNSKPVRRLQKKVEFEFFVLILGCGNNFCLVVFWPGWILIGLVYLFWTVLRCWAG</sequence>
<evidence type="ECO:0000256" key="1">
    <source>
        <dbReference type="SAM" id="Phobius"/>
    </source>
</evidence>